<dbReference type="GO" id="GO:0009062">
    <property type="term" value="P:fatty acid catabolic process"/>
    <property type="evidence" value="ECO:0007669"/>
    <property type="project" value="TreeGrafter"/>
</dbReference>
<dbReference type="SMART" id="SM00775">
    <property type="entry name" value="LNS2"/>
    <property type="match status" value="1"/>
</dbReference>
<evidence type="ECO:0000313" key="6">
    <source>
        <dbReference type="Proteomes" id="UP000663826"/>
    </source>
</evidence>
<dbReference type="GO" id="GO:0008195">
    <property type="term" value="F:phosphatidate phosphatase activity"/>
    <property type="evidence" value="ECO:0007669"/>
    <property type="project" value="TreeGrafter"/>
</dbReference>
<feature type="compositionally biased region" description="Low complexity" evidence="3">
    <location>
        <begin position="1047"/>
        <end position="1075"/>
    </location>
</feature>
<dbReference type="PANTHER" id="PTHR12181:SF12">
    <property type="entry name" value="PHOSPHATIDATE PHOSPHATASE"/>
    <property type="match status" value="1"/>
</dbReference>
<feature type="compositionally biased region" description="Basic and acidic residues" evidence="3">
    <location>
        <begin position="1079"/>
        <end position="1095"/>
    </location>
</feature>
<reference evidence="5" key="1">
    <citation type="submission" date="2021-01" db="EMBL/GenBank/DDBJ databases">
        <authorList>
            <person name="Kaushik A."/>
        </authorList>
    </citation>
    <scope>NUCLEOTIDE SEQUENCE</scope>
    <source>
        <strain evidence="5">AG1-1B</strain>
    </source>
</reference>
<evidence type="ECO:0000256" key="2">
    <source>
        <dbReference type="ARBA" id="ARBA00022553"/>
    </source>
</evidence>
<feature type="compositionally biased region" description="Acidic residues" evidence="3">
    <location>
        <begin position="1184"/>
        <end position="1225"/>
    </location>
</feature>
<feature type="domain" description="LNS2/PITP" evidence="4">
    <location>
        <begin position="833"/>
        <end position="990"/>
    </location>
</feature>
<dbReference type="Proteomes" id="UP000663826">
    <property type="component" value="Unassembled WGS sequence"/>
</dbReference>
<feature type="compositionally biased region" description="Polar residues" evidence="3">
    <location>
        <begin position="615"/>
        <end position="630"/>
    </location>
</feature>
<dbReference type="AlphaFoldDB" id="A0A8H3AGI6"/>
<keyword evidence="2" id="KW-0597">Phosphoprotein</keyword>
<evidence type="ECO:0000259" key="4">
    <source>
        <dbReference type="SMART" id="SM00775"/>
    </source>
</evidence>
<dbReference type="SUPFAM" id="SSF56784">
    <property type="entry name" value="HAD-like"/>
    <property type="match status" value="1"/>
</dbReference>
<feature type="compositionally biased region" description="Basic and acidic residues" evidence="3">
    <location>
        <begin position="729"/>
        <end position="743"/>
    </location>
</feature>
<dbReference type="Pfam" id="PF08235">
    <property type="entry name" value="LNS2"/>
    <property type="match status" value="1"/>
</dbReference>
<dbReference type="FunFam" id="3.40.50.1000:FF:000063">
    <property type="entry name" value="Nuclear elongation and deformation protein"/>
    <property type="match status" value="1"/>
</dbReference>
<organism evidence="5 6">
    <name type="scientific">Rhizoctonia solani</name>
    <dbReference type="NCBI Taxonomy" id="456999"/>
    <lineage>
        <taxon>Eukaryota</taxon>
        <taxon>Fungi</taxon>
        <taxon>Dikarya</taxon>
        <taxon>Basidiomycota</taxon>
        <taxon>Agaricomycotina</taxon>
        <taxon>Agaricomycetes</taxon>
        <taxon>Cantharellales</taxon>
        <taxon>Ceratobasidiaceae</taxon>
        <taxon>Rhizoctonia</taxon>
    </lineage>
</organism>
<dbReference type="InterPro" id="IPR029058">
    <property type="entry name" value="AB_hydrolase_fold"/>
</dbReference>
<feature type="compositionally biased region" description="Basic and acidic residues" evidence="3">
    <location>
        <begin position="604"/>
        <end position="613"/>
    </location>
</feature>
<feature type="region of interest" description="Disordered" evidence="3">
    <location>
        <begin position="1040"/>
        <end position="1122"/>
    </location>
</feature>
<gene>
    <name evidence="5" type="ORF">RDB_LOCUS48611</name>
</gene>
<dbReference type="SUPFAM" id="SSF53474">
    <property type="entry name" value="alpha/beta-Hydrolases"/>
    <property type="match status" value="1"/>
</dbReference>
<dbReference type="InterPro" id="IPR026058">
    <property type="entry name" value="LIPIN"/>
</dbReference>
<comment type="caution">
    <text evidence="5">The sequence shown here is derived from an EMBL/GenBank/DDBJ whole genome shotgun (WGS) entry which is preliminary data.</text>
</comment>
<feature type="region of interest" description="Disordered" evidence="3">
    <location>
        <begin position="601"/>
        <end position="661"/>
    </location>
</feature>
<protein>
    <recommendedName>
        <fullName evidence="4">LNS2/PITP domain-containing protein</fullName>
    </recommendedName>
</protein>
<dbReference type="InterPro" id="IPR000073">
    <property type="entry name" value="AB_hydrolase_1"/>
</dbReference>
<feature type="region of interest" description="Disordered" evidence="3">
    <location>
        <begin position="417"/>
        <end position="438"/>
    </location>
</feature>
<feature type="region of interest" description="Disordered" evidence="3">
    <location>
        <begin position="678"/>
        <end position="785"/>
    </location>
</feature>
<proteinExistence type="inferred from homology"/>
<accession>A0A8H3AGI6</accession>
<evidence type="ECO:0000256" key="3">
    <source>
        <dbReference type="SAM" id="MobiDB-lite"/>
    </source>
</evidence>
<feature type="compositionally biased region" description="Polar residues" evidence="3">
    <location>
        <begin position="688"/>
        <end position="701"/>
    </location>
</feature>
<comment type="similarity">
    <text evidence="1">Belongs to the lipin family.</text>
</comment>
<dbReference type="Gene3D" id="3.40.50.1820">
    <property type="entry name" value="alpha/beta hydrolase"/>
    <property type="match status" value="1"/>
</dbReference>
<name>A0A8H3AGI6_9AGAM</name>
<evidence type="ECO:0000256" key="1">
    <source>
        <dbReference type="ARBA" id="ARBA00005476"/>
    </source>
</evidence>
<evidence type="ECO:0000313" key="5">
    <source>
        <dbReference type="EMBL" id="CAE6420581.1"/>
    </source>
</evidence>
<dbReference type="Pfam" id="PF04571">
    <property type="entry name" value="Lipin_N"/>
    <property type="match status" value="1"/>
</dbReference>
<dbReference type="GO" id="GO:0019432">
    <property type="term" value="P:triglyceride biosynthetic process"/>
    <property type="evidence" value="ECO:0007669"/>
    <property type="project" value="TreeGrafter"/>
</dbReference>
<dbReference type="EMBL" id="CAJMWQ010000978">
    <property type="protein sequence ID" value="CAE6420581.1"/>
    <property type="molecule type" value="Genomic_DNA"/>
</dbReference>
<dbReference type="Gene3D" id="3.40.50.1000">
    <property type="entry name" value="HAD superfamily/HAD-like"/>
    <property type="match status" value="1"/>
</dbReference>
<dbReference type="InterPro" id="IPR023214">
    <property type="entry name" value="HAD_sf"/>
</dbReference>
<dbReference type="GO" id="GO:0005634">
    <property type="term" value="C:nucleus"/>
    <property type="evidence" value="ECO:0007669"/>
    <property type="project" value="UniProtKB-ARBA"/>
</dbReference>
<dbReference type="InterPro" id="IPR013209">
    <property type="entry name" value="LNS2"/>
</dbReference>
<feature type="compositionally biased region" description="Polar residues" evidence="3">
    <location>
        <begin position="771"/>
        <end position="783"/>
    </location>
</feature>
<feature type="compositionally biased region" description="Low complexity" evidence="3">
    <location>
        <begin position="487"/>
        <end position="513"/>
    </location>
</feature>
<dbReference type="InterPro" id="IPR031315">
    <property type="entry name" value="LNS2/PITP"/>
</dbReference>
<dbReference type="InterPro" id="IPR007651">
    <property type="entry name" value="Lipin_N"/>
</dbReference>
<dbReference type="InterPro" id="IPR036412">
    <property type="entry name" value="HAD-like_sf"/>
</dbReference>
<dbReference type="PANTHER" id="PTHR12181">
    <property type="entry name" value="LIPIN"/>
    <property type="match status" value="1"/>
</dbReference>
<feature type="region of interest" description="Disordered" evidence="3">
    <location>
        <begin position="1136"/>
        <end position="1225"/>
    </location>
</feature>
<dbReference type="Pfam" id="PF00561">
    <property type="entry name" value="Abhydrolase_1"/>
    <property type="match status" value="1"/>
</dbReference>
<sequence>MILTRSHRGDMQTIFCSMGNFETVDHIQYQRKFIRVSDGGTIALDFCAAPNTTDLSPIAVVLHGLTGGSHEHYIRALMTDLTSANVGFRAVVVNGRGCAGAPVTSPQLYHGGTTDDLRRALLYIRSQFPSAPLMGVGFSVGANMLAKYLGEEGTSSSLSAGVCLANVWDFAAGIEHMEKGNFMQRYVYNNALGSAQQALYRSASYALQGVSSRWRLSEVFGTSFCGMRWIDDRVASQMAGCKNAKDYYERNSSSEFLSGVKVPLLGLNACDDPIASKTIPYKAASASEYFVLATTEGGGHLGWFTQEGGKLKRWYTRPVVEFLTAIATRQPAVTTPTPIMNHDGIIFDAVRPELQCREISKTEIPADVWCHVSVYVNGKPMPFNMKIGEAGEAFFVFETDEDVPEELMTSPILEPVRPGQEARKSTAGNRAVGKFGAQKARAKDENALLGDVLVSGDEGNKMGATSDQEPEFLDLSNPSVPRPRGYSPTPSLSPPMSTSTLETSTLPVSTPPTDHGSLPRSFLSKALDATRAAAHITAEELEEKKDAAYDLLRYSKGAGGVEGVDPSDGVDDEEALKLREAAQPPEIRYGHNVVLDMAGYHSKSQPEDSHENSAEPESSTSQPRRPSLSKTKPHSDITLLPPSASHAPFTRGSSEPPERVSVAHGEYSWEWGAMPKLSSDVPELDVSPSASTIRGNSSPNLPTVPLVGSRTPPSGSVGLGHPSGTSPRPESRAIDNEDGRGNERPILPDPPSAPAGLELDGISNRAASPISPASENESETTPNKHYVKTLRLTSEQLKSLDLKKGANSITFSLSSGVVACTARIFLWDAHDHIVISDIDGTITKSDALGHVFTMIGRDWTHLGVAKLYTDIARNGYKIMYLTSRAIGQADSTRDYLRGIKQNNFQLPEGPVIMSPDRLMASLHREVIMRKPEVFKMACLRDIQRLFGNEYRNPFYAGFGNRITDALSYRSVNVPSDRIFTIDSSGEVKMELLELAGYKSSYIHMTDLVDQMFPPVHRRWAPEYTDFNFWRAPLPEIELPDLSPPSPALSAHSNTSGGSRLGRLVSLGRSASRSSSIDARQAEKDGRSLGDTERRRTTSHPGTMMRAGTVNVRPSSPLTGPAMSAEDLDAISDAEGRMQGGVDIDREHRRRMSFDSMPGSFEERRWVHDADEEDSDEQATQAGAFDDDDSEDGGEGDDEHDDDDDDDEEPQFDTLATDEMEDTPFL</sequence>
<feature type="region of interest" description="Disordered" evidence="3">
    <location>
        <begin position="459"/>
        <end position="519"/>
    </location>
</feature>